<dbReference type="EMBL" id="VTPC01007996">
    <property type="protein sequence ID" value="KAF2893427.1"/>
    <property type="molecule type" value="Genomic_DNA"/>
</dbReference>
<dbReference type="InterPro" id="IPR001605">
    <property type="entry name" value="PH_dom-spectrin-type"/>
</dbReference>
<dbReference type="FunFam" id="1.20.58.60:FF:000020">
    <property type="entry name" value="Spectrin alpha chain, non-erythrocytic 1"/>
    <property type="match status" value="1"/>
</dbReference>
<keyword evidence="19" id="KW-1185">Reference proteome</keyword>
<feature type="domain" description="Calponin-homology (CH)" evidence="17">
    <location>
        <begin position="166"/>
        <end position="271"/>
    </location>
</feature>
<evidence type="ECO:0000256" key="4">
    <source>
        <dbReference type="ARBA" id="ARBA00022467"/>
    </source>
</evidence>
<dbReference type="GO" id="GO:0051693">
    <property type="term" value="P:actin filament capping"/>
    <property type="evidence" value="ECO:0007669"/>
    <property type="project" value="UniProtKB-KW"/>
</dbReference>
<dbReference type="FunFam" id="1.20.58.60:FF:000019">
    <property type="entry name" value="Spectrin beta chain"/>
    <property type="match status" value="2"/>
</dbReference>
<keyword evidence="6" id="KW-0597">Phosphoprotein</keyword>
<dbReference type="GO" id="GO:0045169">
    <property type="term" value="C:fusome"/>
    <property type="evidence" value="ECO:0007669"/>
    <property type="project" value="UniProtKB-ARBA"/>
</dbReference>
<dbReference type="GO" id="GO:0045170">
    <property type="term" value="C:spectrosome"/>
    <property type="evidence" value="ECO:0007669"/>
    <property type="project" value="UniProtKB-ARBA"/>
</dbReference>
<dbReference type="SMART" id="SM00033">
    <property type="entry name" value="CH"/>
    <property type="match status" value="2"/>
</dbReference>
<dbReference type="PROSITE" id="PS50003">
    <property type="entry name" value="PH_DOMAIN"/>
    <property type="match status" value="1"/>
</dbReference>
<dbReference type="SUPFAM" id="SSF50729">
    <property type="entry name" value="PH domain-like"/>
    <property type="match status" value="1"/>
</dbReference>
<dbReference type="GO" id="GO:0031594">
    <property type="term" value="C:neuromuscular junction"/>
    <property type="evidence" value="ECO:0007669"/>
    <property type="project" value="UniProtKB-ARBA"/>
</dbReference>
<feature type="coiled-coil region" evidence="13">
    <location>
        <begin position="2636"/>
        <end position="2670"/>
    </location>
</feature>
<dbReference type="InterPro" id="IPR036028">
    <property type="entry name" value="SH3-like_dom_sf"/>
</dbReference>
<keyword evidence="5" id="KW-0963">Cytoplasm</keyword>
<evidence type="ECO:0000256" key="8">
    <source>
        <dbReference type="ARBA" id="ARBA00022701"/>
    </source>
</evidence>
<evidence type="ECO:0000313" key="18">
    <source>
        <dbReference type="EMBL" id="KAF2893427.1"/>
    </source>
</evidence>
<dbReference type="FunFam" id="1.20.58.60:FF:000191">
    <property type="entry name" value="Spectrin, beta, non-erythrocytic 5"/>
    <property type="match status" value="1"/>
</dbReference>
<dbReference type="SUPFAM" id="SSF50044">
    <property type="entry name" value="SH3-domain"/>
    <property type="match status" value="1"/>
</dbReference>
<dbReference type="InterPro" id="IPR041681">
    <property type="entry name" value="PH_9"/>
</dbReference>
<dbReference type="CDD" id="cd00176">
    <property type="entry name" value="SPEC"/>
    <property type="match status" value="18"/>
</dbReference>
<keyword evidence="8" id="KW-0493">Microtubule</keyword>
<dbReference type="FunFam" id="1.20.58.60:FF:000152">
    <property type="entry name" value="Spectrin, beta, non-erythrocytic 5"/>
    <property type="match status" value="1"/>
</dbReference>
<dbReference type="GO" id="GO:0007274">
    <property type="term" value="P:neuromuscular synaptic transmission"/>
    <property type="evidence" value="ECO:0007669"/>
    <property type="project" value="UniProtKB-ARBA"/>
</dbReference>
<evidence type="ECO:0000256" key="6">
    <source>
        <dbReference type="ARBA" id="ARBA00022553"/>
    </source>
</evidence>
<dbReference type="Pfam" id="PF00435">
    <property type="entry name" value="Spectrin"/>
    <property type="match status" value="29"/>
</dbReference>
<dbReference type="Gene3D" id="1.20.58.60">
    <property type="match status" value="23"/>
</dbReference>
<dbReference type="CDD" id="cd21194">
    <property type="entry name" value="CH_beta_spectrin_rpt2"/>
    <property type="match status" value="1"/>
</dbReference>
<feature type="coiled-coil region" evidence="13">
    <location>
        <begin position="2502"/>
        <end position="2529"/>
    </location>
</feature>
<dbReference type="GO" id="GO:0007026">
    <property type="term" value="P:negative regulation of microtubule depolymerization"/>
    <property type="evidence" value="ECO:0007669"/>
    <property type="project" value="UniProtKB-ARBA"/>
</dbReference>
<dbReference type="PROSITE" id="PS50002">
    <property type="entry name" value="SH3"/>
    <property type="match status" value="1"/>
</dbReference>
<feature type="domain" description="SH3" evidence="15">
    <location>
        <begin position="851"/>
        <end position="908"/>
    </location>
</feature>
<dbReference type="CDD" id="cd10571">
    <property type="entry name" value="PH_beta_spectrin"/>
    <property type="match status" value="1"/>
</dbReference>
<dbReference type="GO" id="GO:0042062">
    <property type="term" value="P:long-term strengthening of neuromuscular junction"/>
    <property type="evidence" value="ECO:0007669"/>
    <property type="project" value="UniProtKB-ARBA"/>
</dbReference>
<evidence type="ECO:0000256" key="10">
    <source>
        <dbReference type="ARBA" id="ARBA00023203"/>
    </source>
</evidence>
<dbReference type="InterPro" id="IPR001452">
    <property type="entry name" value="SH3_domain"/>
</dbReference>
<keyword evidence="3 12" id="KW-0728">SH3 domain</keyword>
<dbReference type="GO" id="GO:0016199">
    <property type="term" value="P:axon midline choice point recognition"/>
    <property type="evidence" value="ECO:0007669"/>
    <property type="project" value="UniProtKB-ARBA"/>
</dbReference>
<dbReference type="Pfam" id="PF00018">
    <property type="entry name" value="SH3_1"/>
    <property type="match status" value="1"/>
</dbReference>
<dbReference type="InterPro" id="IPR002017">
    <property type="entry name" value="Spectrin_repeat"/>
</dbReference>
<dbReference type="GO" id="GO:0048790">
    <property type="term" value="P:maintenance of presynaptic active zone structure"/>
    <property type="evidence" value="ECO:0007669"/>
    <property type="project" value="UniProtKB-ARBA"/>
</dbReference>
<dbReference type="InterPro" id="IPR036872">
    <property type="entry name" value="CH_dom_sf"/>
</dbReference>
<organism evidence="18 19">
    <name type="scientific">Ignelater luminosus</name>
    <name type="common">Cucubano</name>
    <name type="synonym">Pyrophorus luminosus</name>
    <dbReference type="NCBI Taxonomy" id="2038154"/>
    <lineage>
        <taxon>Eukaryota</taxon>
        <taxon>Metazoa</taxon>
        <taxon>Ecdysozoa</taxon>
        <taxon>Arthropoda</taxon>
        <taxon>Hexapoda</taxon>
        <taxon>Insecta</taxon>
        <taxon>Pterygota</taxon>
        <taxon>Neoptera</taxon>
        <taxon>Endopterygota</taxon>
        <taxon>Coleoptera</taxon>
        <taxon>Polyphaga</taxon>
        <taxon>Elateriformia</taxon>
        <taxon>Elateroidea</taxon>
        <taxon>Elateridae</taxon>
        <taxon>Agrypninae</taxon>
        <taxon>Pyrophorini</taxon>
        <taxon>Ignelater</taxon>
    </lineage>
</organism>
<evidence type="ECO:0000259" key="17">
    <source>
        <dbReference type="PROSITE" id="PS50021"/>
    </source>
</evidence>
<dbReference type="FunFam" id="1.10.418.10:FF:000043">
    <property type="entry name" value="Spectrin beta chain, non-erythrocytic"/>
    <property type="match status" value="1"/>
</dbReference>
<dbReference type="FunFam" id="1.20.58.60:FF:000429">
    <property type="entry name" value="Beta-H spectrin"/>
    <property type="match status" value="1"/>
</dbReference>
<dbReference type="FunFam" id="1.20.58.60:FF:000145">
    <property type="entry name" value="Spectrin beta chain, non-erythrocytic"/>
    <property type="match status" value="1"/>
</dbReference>
<dbReference type="PROSITE" id="PS00019">
    <property type="entry name" value="ACTININ_1"/>
    <property type="match status" value="1"/>
</dbReference>
<evidence type="ECO:0000256" key="1">
    <source>
        <dbReference type="ARBA" id="ARBA00004245"/>
    </source>
</evidence>
<feature type="region of interest" description="Disordered" evidence="14">
    <location>
        <begin position="3633"/>
        <end position="3656"/>
    </location>
</feature>
<evidence type="ECO:0000259" key="16">
    <source>
        <dbReference type="PROSITE" id="PS50003"/>
    </source>
</evidence>
<dbReference type="InterPro" id="IPR001849">
    <property type="entry name" value="PH_domain"/>
</dbReference>
<dbReference type="FunFam" id="1.20.58.60:FF:000013">
    <property type="entry name" value="Spectrin alpha chain, non-erythrocytic 1"/>
    <property type="match status" value="1"/>
</dbReference>
<dbReference type="Gene3D" id="2.30.30.40">
    <property type="entry name" value="SH3 Domains"/>
    <property type="match status" value="1"/>
</dbReference>
<feature type="coiled-coil region" evidence="13">
    <location>
        <begin position="768"/>
        <end position="795"/>
    </location>
</feature>
<dbReference type="InterPro" id="IPR011993">
    <property type="entry name" value="PH-like_dom_sf"/>
</dbReference>
<dbReference type="InterPro" id="IPR001715">
    <property type="entry name" value="CH_dom"/>
</dbReference>
<dbReference type="Proteomes" id="UP000801492">
    <property type="component" value="Unassembled WGS sequence"/>
</dbReference>
<dbReference type="FunFam" id="1.20.58.60:FF:000374">
    <property type="entry name" value="Blast:Spectrin beta chain, non-erythrocytic 5"/>
    <property type="match status" value="1"/>
</dbReference>
<dbReference type="GO" id="GO:0008017">
    <property type="term" value="F:microtubule binding"/>
    <property type="evidence" value="ECO:0007669"/>
    <property type="project" value="UniProtKB-ARBA"/>
</dbReference>
<keyword evidence="7" id="KW-0344">Guanine-nucleotide releasing factor</keyword>
<feature type="coiled-coil region" evidence="13">
    <location>
        <begin position="1233"/>
        <end position="1260"/>
    </location>
</feature>
<keyword evidence="11" id="KW-0206">Cytoskeleton</keyword>
<comment type="caution">
    <text evidence="18">The sequence shown here is derived from an EMBL/GenBank/DDBJ whole genome shotgun (WGS) entry which is preliminary data.</text>
</comment>
<feature type="coiled-coil region" evidence="13">
    <location>
        <begin position="2749"/>
        <end position="2780"/>
    </location>
</feature>
<dbReference type="Pfam" id="PF15410">
    <property type="entry name" value="PH_9"/>
    <property type="match status" value="1"/>
</dbReference>
<dbReference type="GO" id="GO:0005543">
    <property type="term" value="F:phospholipid binding"/>
    <property type="evidence" value="ECO:0007669"/>
    <property type="project" value="InterPro"/>
</dbReference>
<dbReference type="InterPro" id="IPR018159">
    <property type="entry name" value="Spectrin/alpha-actinin"/>
</dbReference>
<feature type="coiled-coil region" evidence="13">
    <location>
        <begin position="3133"/>
        <end position="3199"/>
    </location>
</feature>
<evidence type="ECO:0000313" key="19">
    <source>
        <dbReference type="Proteomes" id="UP000801492"/>
    </source>
</evidence>
<gene>
    <name evidence="18" type="ORF">ILUMI_12748</name>
</gene>
<name>A0A8K0G9A0_IGNLU</name>
<keyword evidence="10" id="KW-0009">Actin-binding</keyword>
<evidence type="ECO:0000256" key="9">
    <source>
        <dbReference type="ARBA" id="ARBA00022737"/>
    </source>
</evidence>
<dbReference type="PRINTS" id="PR00683">
    <property type="entry name" value="SPECTRINPH"/>
</dbReference>
<dbReference type="Gene3D" id="2.30.29.30">
    <property type="entry name" value="Pleckstrin-homology domain (PH domain)/Phosphotyrosine-binding domain (PTB)"/>
    <property type="match status" value="1"/>
</dbReference>
<dbReference type="Pfam" id="PF00307">
    <property type="entry name" value="CH"/>
    <property type="match status" value="2"/>
</dbReference>
<comment type="subcellular location">
    <subcellularLocation>
        <location evidence="1">Cytoplasm</location>
        <location evidence="1">Cytoskeleton</location>
    </subcellularLocation>
</comment>
<evidence type="ECO:0000256" key="5">
    <source>
        <dbReference type="ARBA" id="ARBA00022490"/>
    </source>
</evidence>
<dbReference type="SUPFAM" id="SSF46966">
    <property type="entry name" value="Spectrin repeat"/>
    <property type="match status" value="22"/>
</dbReference>
<accession>A0A8K0G9A0</accession>
<evidence type="ECO:0000256" key="2">
    <source>
        <dbReference type="ARBA" id="ARBA00006826"/>
    </source>
</evidence>
<dbReference type="FunFam" id="2.30.29.30:FF:000024">
    <property type="entry name" value="Spectrin beta chain"/>
    <property type="match status" value="1"/>
</dbReference>
<dbReference type="CDD" id="cd21193">
    <property type="entry name" value="CH_beta_spectrin_rpt1"/>
    <property type="match status" value="1"/>
</dbReference>
<dbReference type="FunFam" id="1.20.58.60:FF:000011">
    <property type="entry name" value="Spectrin beta chain"/>
    <property type="match status" value="1"/>
</dbReference>
<comment type="similarity">
    <text evidence="2">Belongs to the spectrin family.</text>
</comment>
<dbReference type="GO" id="GO:0005874">
    <property type="term" value="C:microtubule"/>
    <property type="evidence" value="ECO:0007669"/>
    <property type="project" value="UniProtKB-KW"/>
</dbReference>
<keyword evidence="9" id="KW-0677">Repeat</keyword>
<dbReference type="GO" id="GO:0016328">
    <property type="term" value="C:lateral plasma membrane"/>
    <property type="evidence" value="ECO:0007669"/>
    <property type="project" value="UniProtKB-ARBA"/>
</dbReference>
<feature type="coiled-coil region" evidence="13">
    <location>
        <begin position="1426"/>
        <end position="1463"/>
    </location>
</feature>
<dbReference type="InterPro" id="IPR001589">
    <property type="entry name" value="Actinin_actin-bd_CS"/>
</dbReference>
<sequence length="3950" mass="458072">MTMGPVQYEPKQQLNTSHRTNMTQRDEVQKFEQGRIRFLQEERLHIQKKTFTKWMNSFLQKARMEVEDLFTDLADGKKLLKLLEIISGEKLGKPNNGKMRVHKIENVNKSLAFLHTKVRLESIGAEDIVDGNPRLILGLIWTIILRFQIQEIEIDVDEENESSEKKSAKDALLLWAQRKTHGYPNVHITDFTGSWRTGLGFNALIHAHRPDLFDFNSLVPHKHIDNLNHAFDVANNELGIPPLLDAEDVDNTRPDEKSIMTYVASYYHTFARMKNEAKSGRRIAKIINQMVEADKMKLNYDKLTTTLLEWIRNKVIELEDRKFPNSLEGIQSLLLQFGHYRTQEKPPKYKERSEIEALYFQINTQLKELRQPAFVPVDGKLVQDIERAWETLERAEHNREVALRSELRRQERLEQLNYKFERKSILREGYLKEMIQVLSDPRYGSNLAQVDATVKKHEAISADILAREERFHDLSQMCEELVKENYRNSERVKARETQILQKWEELLKLLDKHKINLSSMGSVMNILREIDSTLSSIHQLKVDLLSVDTGVHLFAVEELLHKHALQELQVTSLGETERKLKRLGEQAATQNPKEEQILRNKLNELAEGYKELQECSAKRKALLEDARNFYQFLQDQEDEEAWLVEKQRICQAEISAKDLRGVLSLQQKHKLLQDEIKSRKNKYAQLANIGKQLLQEKHPRSAEIQQRMYNTNQEWDKLEKIVKERAKQLQDAAEAYQFYADANEADSWLNEKTSILASTDYGSDEPSAQALLQRHKDLQGELNAYKGDIHSLNSQAERLIAAGISNLDLTAETEISEPVEEWIQEIRMVPVEVWEDEPLEKVEHKTHTEERRIPQVRGLYPYNGHGFTMSKGEVMFLLNKSNPDWWSVRKADGTDGFAPANYVVEVEPRIMQIQVRKPEKVKTVQRVKKTKMVKQSVPVKVVKPASKQLKRKVDDSDNIPKRQKKINDTYEQLQKMAAHRHALLEDAIRLFRFYKECDDFEKWIKDKEKLLTTTDDDTENVEQAKRKFEKFLTDLSTSNKRIDALDAEVMEFEKQNHSQIDKVRARHRHVHAAWQKLNRLKAQKERSLEGASSVELFQRTCDEAKDWMLEKMTQLDTAELGPDLKTVQALQRRHHNLERELAPVEEKVNRVKLLANSVKSAYPNEHDNVTQREDEIKALWQRVKDKAVERRNRLENAVGHQIFDNSAKALLAWILDVKEQLNADTTARDVQTAQNLLKNHKDLQQDIKAHEDEFKEVTDLGRKLLASNPGLTDVSEKIERLTAEKAAITRGWNEKQNWLEQCLQLQMFNKEADNIDAATSSHQAFLEFNNLGESLDEVEALLKQHRAFVNTLNAQDDRLNAFNDGADALIAEQHYDSQGIDNKRNQVLQRRQAVKELCHARTHALEASKNYQEFCAEVNDLRTWLAEKLKTASDESYRDLSNLERKLQKHEAFERELRANEGQLRTINKLGQALIAQDSYRKEDVAKTLHELNDEWKHLVGISLDKGRRLRQAVAQHEYNNAIEDVHNKLDEIDTHLKNTQVGNDLRSCRDLLKRHELLENELTVCTVRIDELVAQSEEMTHDGHFNSEAVRKNALSAQKRLKDLDKPAKLRQEALAEALKYHKFAFELDAELQWIKERIPLVGSDTLGQNLYEAQTFYKKHKKMEAEIAGHQPVIDKALDGGQNLIDQNHPQKEKVEELCDTLREAWADLRDKADKRTQKLELSLKAQQFFFDANEVESWLNEKSDVLSSTDYGRDRDSATKLLTKHKALELELDTYNSIIVEMGRGAQALIISGHPESKAIAERQATLEHLVRSLQRRAAVRQHRLMESLFRHEYFLESGDLERWIAEQQQHAASEDYGQDYEHLLILQAKFDDFKHRVEAGSERFNQCEDLAQKLIVNESPYTTDIERKQLQLDEKWQKLREQIENRDRRLRAAGEIHRFHRDVADALSRIHEKNAALGTELGRDLNSALALLRRQEAFENELVALEAQLQVLVDDGARLQTSYPSNKAQIHQKQELVVTAWQGLKERADLRRDQLQASVDLQKFLSQARDLTSWSSGLRIAMSADENVRNVARAQALKVEHEALKGEIEAREDSFQAVADMSTAMEQTGHYAAAEAVERCAALFQERDKLHTAWQVKKIHLDQLIDLLFFLRETKQIENICNAQEAALGNTDFGETVDEVASQLKKHDAFEKLFNSQEERVDHLLKSADKLISQKHFESPQIASRVADVQQKRLHLRQLCLQKRHQLENALLFAQFVRDVADAQAWISEKQKRLQAEVKTGEVSNFEDKVKELQKHQAFQAEVGANESRIKQIIDKGNTLIAKRHRASNDIKQQLGELDNAWRQLVYEVNLRSKGLEEAQDILEFNNQLDKMEAWIRDKEVMVQAGDTGKDYEHCQALQRKLDDVDSDMRIDDTRIRNINSLADKLVRQGHTSVQPRRNDFITKWQNLQGALSQYRETLAGALEVHAFNRDVADTSERICEKALAMEIDDVGRNLSGVEALQRKQETLEREMTAVENKLKNHDRDAYKLCQKYPDNAEHIAEKVEELQQDWNRLLLAKDKRRDTLDEAYTKQKFLTDLKDLELWANETIKRMENQNKPTSVTEAEGLLELHNEKKAEIDGRQEAFSNLCEFGKNLKSNDSEIQEALEQLEELQQELTDKWKQHKQDLTHEYQLQEFKEQADQLNTWLASKEAFLNNDDLGESPRTVETLIRKHQDFEKMLNQQMIRIHDLQKVAEIILADNRYDNQQVKDRLQAILERKDRLLNSAQVRKQKLEESQALYEFRRNIYEVENWLTQKIQIASDENYRDPSNLQNKIQKHTTFDAEILANRNRVQAVIDEGLYLISSQHFASEEIQTRLDELENDWKHLRELSQLKRDRLADAYQALLFDRSLDEFLAWLDEVENQLQSPDYGKDLASVNNLLKRHAVLENDLHQHTENCETINEVAEQFVKNGHFMNEELQERAQNAITRFHQLHEPMQARRDLLEASCMLQQFTRDVDDELQWLAERESLAASSDLGNSLTAVQSLQKKHQTLEAELLSREPVVGALVARAAHLTRSGHNDKASIEEKAKALKSRLAHIRDLASIRRLRLQDALESQMFYTEAAEAEAWLNDKRPLLASTEIGKDEDSTQTLQRKLEALSCEIEAFQTTISRLASLAQNIAERQHFDADNVQIKQQQIENKFEELQSLMHEREKRLSEALTYFSFVRECSEMQEWMNDQQAKAASEDYGTDVEHVELLIQAFETFLASLNNSELRVQSCIDNGTKLIAAQNAHKSKIEQKVSEVKDQWEDLMELAQARHEALAGAKQVHLFDRTADETISWILEKEATLAIDTYDQDLESIQALARKHAAFESELVAVKEQVEAVEQEAHRLSELFPDAEEHIEVKREDTVNAWEELQAKAEQRRENLQQAEQLQAYFDQYQDLMAWINEMIAKVTAPDLPHDVTAAELLIEHHKEHKVEIDARSDVIKQFYDTGHNLVRDGHFLSAEIKERINILHHRMDLLNHTWQQRSIIYEQNLDVQLFKREANLLENWMIVREGPLKDAHYGDSILQVEDLIRKHEDFEKTIEAQEEKFIALQRITLVEEAFARQREEEAKARQAERERLEQERLAQRKRLEMQRITELRRLEEHKDRSRDMQIPEGQMNGAPYTDNTKNAVPPTSSLTKSNSVAHMFGDRIRRGSDASVKRAESMKVNTISKPVKKTPSFTTRRRAGSFRSKAAGVENELPPVEIQAFLERKQVLTAGAKRAQNRAWKNYYTVLCGQLLCFFKNRDDFAASKAIASPVGIHNALCAIADDYMKRKHTFRLVTSDGSEFLFSCSCEADMLDWVNKISFRARLPPSQQLINLEIHKDLHEMDVSSQSSRTSSPDITETVVLRHDPQFQNGTSQQQQQQPWRHTLTGGYGEGSVSKPEWQTSTMTRPVTMQSNDQKKSSRIMDLFRKKRHSQI</sequence>
<dbReference type="PROSITE" id="PS00020">
    <property type="entry name" value="ACTININ_2"/>
    <property type="match status" value="1"/>
</dbReference>
<dbReference type="SMART" id="SM00326">
    <property type="entry name" value="SH3"/>
    <property type="match status" value="1"/>
</dbReference>
<dbReference type="SUPFAM" id="SSF47576">
    <property type="entry name" value="Calponin-homology domain, CH-domain"/>
    <property type="match status" value="1"/>
</dbReference>
<dbReference type="Gene3D" id="1.10.418.10">
    <property type="entry name" value="Calponin-like domain"/>
    <property type="match status" value="2"/>
</dbReference>
<evidence type="ECO:0000259" key="15">
    <source>
        <dbReference type="PROSITE" id="PS50002"/>
    </source>
</evidence>
<dbReference type="FunFam" id="1.10.418.10:FF:000001">
    <property type="entry name" value="Actinin alpha 1"/>
    <property type="match status" value="1"/>
</dbReference>
<dbReference type="GO" id="GO:0003779">
    <property type="term" value="F:actin binding"/>
    <property type="evidence" value="ECO:0007669"/>
    <property type="project" value="UniProtKB-KW"/>
</dbReference>
<protein>
    <submittedName>
        <fullName evidence="18">Uncharacterized protein</fullName>
    </submittedName>
</protein>
<dbReference type="SMART" id="SM00233">
    <property type="entry name" value="PH"/>
    <property type="match status" value="1"/>
</dbReference>
<evidence type="ECO:0000256" key="3">
    <source>
        <dbReference type="ARBA" id="ARBA00022443"/>
    </source>
</evidence>
<dbReference type="SMART" id="SM00150">
    <property type="entry name" value="SPEC"/>
    <property type="match status" value="29"/>
</dbReference>
<feature type="compositionally biased region" description="Polar residues" evidence="14">
    <location>
        <begin position="3915"/>
        <end position="3930"/>
    </location>
</feature>
<dbReference type="OrthoDB" id="9942256at2759"/>
<dbReference type="FunFam" id="1.20.58.60:FF:000135">
    <property type="entry name" value="Spectrin beta chain, non-erythrocytic"/>
    <property type="match status" value="1"/>
</dbReference>
<dbReference type="PROSITE" id="PS50021">
    <property type="entry name" value="CH"/>
    <property type="match status" value="2"/>
</dbReference>
<evidence type="ECO:0000256" key="14">
    <source>
        <dbReference type="SAM" id="MobiDB-lite"/>
    </source>
</evidence>
<feature type="region of interest" description="Disordered" evidence="14">
    <location>
        <begin position="3886"/>
        <end position="3950"/>
    </location>
</feature>
<dbReference type="FunFam" id="1.20.58.60:FF:000017">
    <property type="entry name" value="Spectrin alpha chain, non-erythrocytic 1"/>
    <property type="match status" value="1"/>
</dbReference>
<reference evidence="18" key="1">
    <citation type="submission" date="2019-08" db="EMBL/GenBank/DDBJ databases">
        <title>The genome of the North American firefly Photinus pyralis.</title>
        <authorList>
            <consortium name="Photinus pyralis genome working group"/>
            <person name="Fallon T.R."/>
            <person name="Sander Lower S.E."/>
            <person name="Weng J.-K."/>
        </authorList>
    </citation>
    <scope>NUCLEOTIDE SEQUENCE</scope>
    <source>
        <strain evidence="18">TRF0915ILg1</strain>
        <tissue evidence="18">Whole body</tissue>
    </source>
</reference>
<feature type="coiled-coil region" evidence="13">
    <location>
        <begin position="1972"/>
        <end position="1999"/>
    </location>
</feature>
<feature type="domain" description="PH" evidence="16">
    <location>
        <begin position="3732"/>
        <end position="3840"/>
    </location>
</feature>
<evidence type="ECO:0000256" key="12">
    <source>
        <dbReference type="PROSITE-ProRule" id="PRU00192"/>
    </source>
</evidence>
<feature type="coiled-coil region" evidence="13">
    <location>
        <begin position="3345"/>
        <end position="3418"/>
    </location>
</feature>
<feature type="domain" description="Calponin-homology (CH)" evidence="17">
    <location>
        <begin position="45"/>
        <end position="148"/>
    </location>
</feature>
<feature type="compositionally biased region" description="Basic and acidic residues" evidence="14">
    <location>
        <begin position="3633"/>
        <end position="3642"/>
    </location>
</feature>
<dbReference type="FunFam" id="1.20.58.60:FF:000007">
    <property type="entry name" value="Spectrin alpha chain non-erythrocytic 1"/>
    <property type="match status" value="3"/>
</dbReference>
<evidence type="ECO:0000256" key="11">
    <source>
        <dbReference type="ARBA" id="ARBA00023212"/>
    </source>
</evidence>
<keyword evidence="4" id="KW-0117">Actin capping</keyword>
<proteinExistence type="inferred from homology"/>
<evidence type="ECO:0000256" key="13">
    <source>
        <dbReference type="SAM" id="Coils"/>
    </source>
</evidence>
<keyword evidence="13" id="KW-0175">Coiled coil</keyword>
<dbReference type="GO" id="GO:0005085">
    <property type="term" value="F:guanyl-nucleotide exchange factor activity"/>
    <property type="evidence" value="ECO:0007669"/>
    <property type="project" value="UniProtKB-KW"/>
</dbReference>
<dbReference type="PANTHER" id="PTHR11915">
    <property type="entry name" value="SPECTRIN/FILAMIN RELATED CYTOSKELETAL PROTEIN"/>
    <property type="match status" value="1"/>
</dbReference>
<evidence type="ECO:0000256" key="7">
    <source>
        <dbReference type="ARBA" id="ARBA00022658"/>
    </source>
</evidence>